<name>A0A9W8RI23_9HYPO</name>
<dbReference type="AlphaFoldDB" id="A0A9W8RI23"/>
<comment type="caution">
    <text evidence="1">The sequence shown here is derived from an EMBL/GenBank/DDBJ whole genome shotgun (WGS) entry which is preliminary data.</text>
</comment>
<accession>A0A9W8RI23</accession>
<sequence>MKQMQDDYPGYVFTLAPDISLATLAITELRPQLENPNANSFKALHEQHVWDYLHQAIEVAEARGFASLIRKLLIVAAIDAYGTDRPREEQITSHTSRPQTKRIVAGATTVSVPAIPFAEPYPKRRNPMTMTADEWEPKHAHWLDEIPKRRCAGKTAYTAIIEKEVTKETVPLIRERRRDDIFNWLTRESPKSKALQLLDAPFADSIESQTTIDAGFVEEPDMIRQALREIEGIVF</sequence>
<evidence type="ECO:0000313" key="2">
    <source>
        <dbReference type="Proteomes" id="UP001152087"/>
    </source>
</evidence>
<reference evidence="1" key="1">
    <citation type="submission" date="2022-09" db="EMBL/GenBank/DDBJ databases">
        <title>Fusarium specimens isolated from Avocado Roots.</title>
        <authorList>
            <person name="Stajich J."/>
            <person name="Roper C."/>
            <person name="Heimlech-Rivalta G."/>
        </authorList>
    </citation>
    <scope>NUCLEOTIDE SEQUENCE</scope>
    <source>
        <strain evidence="1">A02</strain>
    </source>
</reference>
<dbReference type="Proteomes" id="UP001152087">
    <property type="component" value="Unassembled WGS sequence"/>
</dbReference>
<organism evidence="1 2">
    <name type="scientific">Fusarium falciforme</name>
    <dbReference type="NCBI Taxonomy" id="195108"/>
    <lineage>
        <taxon>Eukaryota</taxon>
        <taxon>Fungi</taxon>
        <taxon>Dikarya</taxon>
        <taxon>Ascomycota</taxon>
        <taxon>Pezizomycotina</taxon>
        <taxon>Sordariomycetes</taxon>
        <taxon>Hypocreomycetidae</taxon>
        <taxon>Hypocreales</taxon>
        <taxon>Nectriaceae</taxon>
        <taxon>Fusarium</taxon>
        <taxon>Fusarium solani species complex</taxon>
    </lineage>
</organism>
<evidence type="ECO:0000313" key="1">
    <source>
        <dbReference type="EMBL" id="KAJ4195792.1"/>
    </source>
</evidence>
<proteinExistence type="predicted"/>
<dbReference type="EMBL" id="JAOQAV010000003">
    <property type="protein sequence ID" value="KAJ4195792.1"/>
    <property type="molecule type" value="Genomic_DNA"/>
</dbReference>
<protein>
    <submittedName>
        <fullName evidence="1">Uncharacterized protein</fullName>
    </submittedName>
</protein>
<keyword evidence="2" id="KW-1185">Reference proteome</keyword>
<gene>
    <name evidence="1" type="ORF">NW755_001954</name>
</gene>